<proteinExistence type="predicted"/>
<gene>
    <name evidence="2" type="ORF">TTHERM_00630720</name>
</gene>
<feature type="transmembrane region" description="Helical" evidence="1">
    <location>
        <begin position="832"/>
        <end position="856"/>
    </location>
</feature>
<dbReference type="InterPro" id="IPR006212">
    <property type="entry name" value="Furin_repeat"/>
</dbReference>
<dbReference type="GeneID" id="7830874"/>
<protein>
    <submittedName>
        <fullName evidence="2">Transmembrane protein, putative</fullName>
    </submittedName>
</protein>
<evidence type="ECO:0000256" key="1">
    <source>
        <dbReference type="SAM" id="Phobius"/>
    </source>
</evidence>
<dbReference type="SMART" id="SM00261">
    <property type="entry name" value="FU"/>
    <property type="match status" value="2"/>
</dbReference>
<feature type="transmembrane region" description="Helical" evidence="1">
    <location>
        <begin position="645"/>
        <end position="669"/>
    </location>
</feature>
<keyword evidence="3" id="KW-1185">Reference proteome</keyword>
<dbReference type="RefSeq" id="XP_001022797.2">
    <property type="nucleotide sequence ID" value="XM_001022797.2"/>
</dbReference>
<organism evidence="2 3">
    <name type="scientific">Tetrahymena thermophila (strain SB210)</name>
    <dbReference type="NCBI Taxonomy" id="312017"/>
    <lineage>
        <taxon>Eukaryota</taxon>
        <taxon>Sar</taxon>
        <taxon>Alveolata</taxon>
        <taxon>Ciliophora</taxon>
        <taxon>Intramacronucleata</taxon>
        <taxon>Oligohymenophorea</taxon>
        <taxon>Hymenostomatida</taxon>
        <taxon>Tetrahymenina</taxon>
        <taxon>Tetrahymenidae</taxon>
        <taxon>Tetrahymena</taxon>
    </lineage>
</organism>
<feature type="transmembrane region" description="Helical" evidence="1">
    <location>
        <begin position="740"/>
        <end position="759"/>
    </location>
</feature>
<sequence length="933" mass="108768">MQKFFVKLFIALGIIKTIFMQNLVQIGISYLIIYIKETNSIIYNSSDTNLIMYSTLSPQGYIIASYELKINIKLNNPSRYAFKNNMIYLTKPDNSLTYFVININEMIQGGQNYAQELPRPALYYPCTSYVIINMEENLYLTCFDNGKIFVIKSSTFEGLFQQIGNVVYKPNPSSSLLRVYGQYFIIMENIIFIDDNQYQYSFQADISSFQLINEKYNIYLINKNMCKVQLSEGQFSIISSIQNVYENFSDVIEFYEIPAIIIQIINSDQFQIYNVQNFSQIPIVGNSFPSLDKNQTYFQYLNFIYVKNSYFELKYNALQQNIQIEATLGSQTYISFQSYNDFRFYNGFSYLVIDLSTNTINKRFLYPIQKIYNKIPGCSQSGQLLSCPSCQSYYYLQNGQCVPSCSDHYFVQGQNCQKCDQTCLTCKDASPSSCLTCIHGRYLLQQDNTCITCDQNSGYLINGRNCTCQDGYSYYNSNCQKLYLVYKSGFTTALIQQIQQQVSISSKSLQATTTFLSFLQNIMSQSSFGIAINGLTCMKLSYLILLNTILPNQIYTPLNEIKNQCPLKQYRLLNVFELVINQNQTQFQNQRYSQQDISFNIIYTSGQAITLSFICLFTLALFYFLIEKCQIQKVQSASKIIYDKLISSFAIQFLQLGGLILVIGINQQIKQFFLQFDSDSIGLQITYVILFISLVFLVFQQQYICINRKNCHQNLSNFNEITRKKIQNETISESRPCKNFMIIYLIYESFFVPVCFITFSESWMSASIVSIIIQSAYLCIFIYLKPFHSKLTNFYFIIDSLLWLSLFVQYLILNIVISNCDINEKAQFLDNLSYSFIITFQLILFELTIYMILNLISEFYQFIIRKKNKDQDQLMNQDKLLGRISKIEISEYVLDQNLNKIQQLSLQDLNYIRKQQIVKKQKNKVHHNKHQYE</sequence>
<name>Q241L8_TETTS</name>
<feature type="transmembrane region" description="Helical" evidence="1">
    <location>
        <begin position="681"/>
        <end position="699"/>
    </location>
</feature>
<dbReference type="Proteomes" id="UP000009168">
    <property type="component" value="Unassembled WGS sequence"/>
</dbReference>
<dbReference type="InterPro" id="IPR009030">
    <property type="entry name" value="Growth_fac_rcpt_cys_sf"/>
</dbReference>
<keyword evidence="1" id="KW-1133">Transmembrane helix</keyword>
<keyword evidence="1" id="KW-0472">Membrane</keyword>
<dbReference type="EMBL" id="GG662532">
    <property type="protein sequence ID" value="EAS02552.2"/>
    <property type="molecule type" value="Genomic_DNA"/>
</dbReference>
<dbReference type="HOGENOM" id="CLU_791059_0_0_1"/>
<dbReference type="SUPFAM" id="SSF57184">
    <property type="entry name" value="Growth factor receptor domain"/>
    <property type="match status" value="1"/>
</dbReference>
<dbReference type="KEGG" id="tet:TTHERM_00630720"/>
<dbReference type="CDD" id="cd00064">
    <property type="entry name" value="FU"/>
    <property type="match status" value="2"/>
</dbReference>
<feature type="transmembrane region" description="Helical" evidence="1">
    <location>
        <begin position="791"/>
        <end position="812"/>
    </location>
</feature>
<dbReference type="InParanoid" id="Q241L8"/>
<evidence type="ECO:0000313" key="3">
    <source>
        <dbReference type="Proteomes" id="UP000009168"/>
    </source>
</evidence>
<keyword evidence="1 2" id="KW-0812">Transmembrane</keyword>
<feature type="transmembrane region" description="Helical" evidence="1">
    <location>
        <begin position="765"/>
        <end position="784"/>
    </location>
</feature>
<dbReference type="AlphaFoldDB" id="Q241L8"/>
<evidence type="ECO:0000313" key="2">
    <source>
        <dbReference type="EMBL" id="EAS02552.2"/>
    </source>
</evidence>
<feature type="transmembrane region" description="Helical" evidence="1">
    <location>
        <begin position="601"/>
        <end position="625"/>
    </location>
</feature>
<reference evidence="3" key="1">
    <citation type="journal article" date="2006" name="PLoS Biol.">
        <title>Macronuclear genome sequence of the ciliate Tetrahymena thermophila, a model eukaryote.</title>
        <authorList>
            <person name="Eisen J.A."/>
            <person name="Coyne R.S."/>
            <person name="Wu M."/>
            <person name="Wu D."/>
            <person name="Thiagarajan M."/>
            <person name="Wortman J.R."/>
            <person name="Badger J.H."/>
            <person name="Ren Q."/>
            <person name="Amedeo P."/>
            <person name="Jones K.M."/>
            <person name="Tallon L.J."/>
            <person name="Delcher A.L."/>
            <person name="Salzberg S.L."/>
            <person name="Silva J.C."/>
            <person name="Haas B.J."/>
            <person name="Majoros W.H."/>
            <person name="Farzad M."/>
            <person name="Carlton J.M."/>
            <person name="Smith R.K. Jr."/>
            <person name="Garg J."/>
            <person name="Pearlman R.E."/>
            <person name="Karrer K.M."/>
            <person name="Sun L."/>
            <person name="Manning G."/>
            <person name="Elde N.C."/>
            <person name="Turkewitz A.P."/>
            <person name="Asai D.J."/>
            <person name="Wilkes D.E."/>
            <person name="Wang Y."/>
            <person name="Cai H."/>
            <person name="Collins K."/>
            <person name="Stewart B.A."/>
            <person name="Lee S.R."/>
            <person name="Wilamowska K."/>
            <person name="Weinberg Z."/>
            <person name="Ruzzo W.L."/>
            <person name="Wloga D."/>
            <person name="Gaertig J."/>
            <person name="Frankel J."/>
            <person name="Tsao C.-C."/>
            <person name="Gorovsky M.A."/>
            <person name="Keeling P.J."/>
            <person name="Waller R.F."/>
            <person name="Patron N.J."/>
            <person name="Cherry J.M."/>
            <person name="Stover N.A."/>
            <person name="Krieger C.J."/>
            <person name="del Toro C."/>
            <person name="Ryder H.F."/>
            <person name="Williamson S.C."/>
            <person name="Barbeau R.A."/>
            <person name="Hamilton E.P."/>
            <person name="Orias E."/>
        </authorList>
    </citation>
    <scope>NUCLEOTIDE SEQUENCE [LARGE SCALE GENOMIC DNA]</scope>
    <source>
        <strain evidence="3">SB210</strain>
    </source>
</reference>
<dbReference type="Gene3D" id="2.10.220.10">
    <property type="entry name" value="Hormone Receptor, Insulin-like Growth Factor Receptor 1, Chain A, domain 2"/>
    <property type="match status" value="1"/>
</dbReference>
<accession>Q241L8</accession>